<evidence type="ECO:0000259" key="1">
    <source>
        <dbReference type="PROSITE" id="PS50943"/>
    </source>
</evidence>
<evidence type="ECO:0000313" key="3">
    <source>
        <dbReference type="Proteomes" id="UP001500909"/>
    </source>
</evidence>
<dbReference type="Proteomes" id="UP001500909">
    <property type="component" value="Unassembled WGS sequence"/>
</dbReference>
<dbReference type="Pfam" id="PF13560">
    <property type="entry name" value="HTH_31"/>
    <property type="match status" value="1"/>
</dbReference>
<dbReference type="InterPro" id="IPR001387">
    <property type="entry name" value="Cro/C1-type_HTH"/>
</dbReference>
<sequence>MSEAPDKFRRYLVPVEHLRLPDEPDLVHLSVYQWESRWGEFVTDLALCGRSAEQGALPDGTAVTCPECLHYQPKYQTALDLQAGLTRGSVHAPAAQDALHEQVRAAVKAAGLKQVWIAERLGITPKHLSQLLTGRVPLSLDWADRILALCGKRVRVVVEAIQAPKEASR</sequence>
<gene>
    <name evidence="2" type="ORF">GCM10010361_78200</name>
</gene>
<feature type="domain" description="HTH cro/C1-type" evidence="1">
    <location>
        <begin position="103"/>
        <end position="157"/>
    </location>
</feature>
<dbReference type="RefSeq" id="WP_346100464.1">
    <property type="nucleotide sequence ID" value="NZ_BAAABY010000070.1"/>
</dbReference>
<dbReference type="CDD" id="cd00093">
    <property type="entry name" value="HTH_XRE"/>
    <property type="match status" value="1"/>
</dbReference>
<protein>
    <recommendedName>
        <fullName evidence="1">HTH cro/C1-type domain-containing protein</fullName>
    </recommendedName>
</protein>
<dbReference type="EMBL" id="BAAABY010000070">
    <property type="protein sequence ID" value="GAA0501032.1"/>
    <property type="molecule type" value="Genomic_DNA"/>
</dbReference>
<comment type="caution">
    <text evidence="2">The sequence shown here is derived from an EMBL/GenBank/DDBJ whole genome shotgun (WGS) entry which is preliminary data.</text>
</comment>
<accession>A0ABP3LJ41</accession>
<evidence type="ECO:0000313" key="2">
    <source>
        <dbReference type="EMBL" id="GAA0501032.1"/>
    </source>
</evidence>
<name>A0ABP3LJ41_9ACTN</name>
<dbReference type="InterPro" id="IPR010982">
    <property type="entry name" value="Lambda_DNA-bd_dom_sf"/>
</dbReference>
<dbReference type="Gene3D" id="1.10.260.40">
    <property type="entry name" value="lambda repressor-like DNA-binding domains"/>
    <property type="match status" value="1"/>
</dbReference>
<dbReference type="SMART" id="SM00530">
    <property type="entry name" value="HTH_XRE"/>
    <property type="match status" value="1"/>
</dbReference>
<reference evidence="3" key="1">
    <citation type="journal article" date="2019" name="Int. J. Syst. Evol. Microbiol.">
        <title>The Global Catalogue of Microorganisms (GCM) 10K type strain sequencing project: providing services to taxonomists for standard genome sequencing and annotation.</title>
        <authorList>
            <consortium name="The Broad Institute Genomics Platform"/>
            <consortium name="The Broad Institute Genome Sequencing Center for Infectious Disease"/>
            <person name="Wu L."/>
            <person name="Ma J."/>
        </authorList>
    </citation>
    <scope>NUCLEOTIDE SEQUENCE [LARGE SCALE GENOMIC DNA]</scope>
    <source>
        <strain evidence="3">JCM 4805</strain>
    </source>
</reference>
<dbReference type="PROSITE" id="PS50943">
    <property type="entry name" value="HTH_CROC1"/>
    <property type="match status" value="1"/>
</dbReference>
<keyword evidence="3" id="KW-1185">Reference proteome</keyword>
<proteinExistence type="predicted"/>
<dbReference type="SUPFAM" id="SSF47413">
    <property type="entry name" value="lambda repressor-like DNA-binding domains"/>
    <property type="match status" value="1"/>
</dbReference>
<organism evidence="2 3">
    <name type="scientific">Streptomyces olivaceiscleroticus</name>
    <dbReference type="NCBI Taxonomy" id="68245"/>
    <lineage>
        <taxon>Bacteria</taxon>
        <taxon>Bacillati</taxon>
        <taxon>Actinomycetota</taxon>
        <taxon>Actinomycetes</taxon>
        <taxon>Kitasatosporales</taxon>
        <taxon>Streptomycetaceae</taxon>
        <taxon>Streptomyces</taxon>
    </lineage>
</organism>